<organism evidence="1">
    <name type="scientific">marine sediment metagenome</name>
    <dbReference type="NCBI Taxonomy" id="412755"/>
    <lineage>
        <taxon>unclassified sequences</taxon>
        <taxon>metagenomes</taxon>
        <taxon>ecological metagenomes</taxon>
    </lineage>
</organism>
<protein>
    <submittedName>
        <fullName evidence="1">Uncharacterized protein</fullName>
    </submittedName>
</protein>
<proteinExistence type="predicted"/>
<dbReference type="AlphaFoldDB" id="X1TKF3"/>
<gene>
    <name evidence="1" type="ORF">S12H4_11986</name>
</gene>
<dbReference type="EMBL" id="BARW01005539">
    <property type="protein sequence ID" value="GAI80494.1"/>
    <property type="molecule type" value="Genomic_DNA"/>
</dbReference>
<dbReference type="PANTHER" id="PTHR43524:SF1">
    <property type="entry name" value="RADICAL SAM SUPERFAMILY PROTEIN"/>
    <property type="match status" value="1"/>
</dbReference>
<sequence length="108" mass="12300">RKGLREAILSPFFLSIRKKQLEKNDNWLTPCTIIDKPDILREAVKECGAYPTHKGAETIIEGKIARFLDDYAKRLDKATRPEFEKMVAGEYDSSIVKLSKAKDESSLN</sequence>
<accession>X1TKF3</accession>
<comment type="caution">
    <text evidence="1">The sequence shown here is derived from an EMBL/GenBank/DDBJ whole genome shotgun (WGS) entry which is preliminary data.</text>
</comment>
<dbReference type="PANTHER" id="PTHR43524">
    <property type="entry name" value="RADICAL SAM SUPERFAMILY PROTEIN"/>
    <property type="match status" value="1"/>
</dbReference>
<reference evidence="1" key="1">
    <citation type="journal article" date="2014" name="Front. Microbiol.">
        <title>High frequency of phylogenetically diverse reductive dehalogenase-homologous genes in deep subseafloor sedimentary metagenomes.</title>
        <authorList>
            <person name="Kawai M."/>
            <person name="Futagami T."/>
            <person name="Toyoda A."/>
            <person name="Takaki Y."/>
            <person name="Nishi S."/>
            <person name="Hori S."/>
            <person name="Arai W."/>
            <person name="Tsubouchi T."/>
            <person name="Morono Y."/>
            <person name="Uchiyama I."/>
            <person name="Ito T."/>
            <person name="Fujiyama A."/>
            <person name="Inagaki F."/>
            <person name="Takami H."/>
        </authorList>
    </citation>
    <scope>NUCLEOTIDE SEQUENCE</scope>
    <source>
        <strain evidence="1">Expedition CK06-06</strain>
    </source>
</reference>
<name>X1TKF3_9ZZZZ</name>
<evidence type="ECO:0000313" key="1">
    <source>
        <dbReference type="EMBL" id="GAI80494.1"/>
    </source>
</evidence>
<feature type="non-terminal residue" evidence="1">
    <location>
        <position position="1"/>
    </location>
</feature>